<dbReference type="Proteomes" id="UP000475862">
    <property type="component" value="Unassembled WGS sequence"/>
</dbReference>
<name>A0A6G0T6N0_APHGL</name>
<comment type="caution">
    <text evidence="1">The sequence shown here is derived from an EMBL/GenBank/DDBJ whole genome shotgun (WGS) entry which is preliminary data.</text>
</comment>
<protein>
    <submittedName>
        <fullName evidence="1">Uncharacterized protein</fullName>
    </submittedName>
</protein>
<evidence type="ECO:0000313" key="1">
    <source>
        <dbReference type="EMBL" id="KAE9526847.1"/>
    </source>
</evidence>
<keyword evidence="2" id="KW-1185">Reference proteome</keyword>
<evidence type="ECO:0000313" key="2">
    <source>
        <dbReference type="Proteomes" id="UP000475862"/>
    </source>
</evidence>
<accession>A0A6G0T6N0</accession>
<sequence length="217" mass="25160">MVTDDENSVIHEVFQHLDFLRNSCGYRLGLRENRVNAMNEKKILLHTTITSRNNALISNYGGGFRCKSEYLWCIIEFKFLRNLSKTRKFAIYIFTGSVNHWMDSSVKYSSSLFYNSITCDYSNVVRTMVTHVSTAVAYPVVMSIATKPKGKHIISTSQMGQNINKLKVHTIIPIQQHTRNRIIDLRNALFWITKNVGTYVFGFTPDVQIWPWIFHKV</sequence>
<dbReference type="EMBL" id="VYZN01000054">
    <property type="protein sequence ID" value="KAE9526847.1"/>
    <property type="molecule type" value="Genomic_DNA"/>
</dbReference>
<reference evidence="1 2" key="1">
    <citation type="submission" date="2019-08" db="EMBL/GenBank/DDBJ databases">
        <title>The genome of the soybean aphid Biotype 1, its phylome, world population structure and adaptation to the North American continent.</title>
        <authorList>
            <person name="Giordano R."/>
            <person name="Donthu R.K."/>
            <person name="Hernandez A.G."/>
            <person name="Wright C.L."/>
            <person name="Zimin A.V."/>
        </authorList>
    </citation>
    <scope>NUCLEOTIDE SEQUENCE [LARGE SCALE GENOMIC DNA]</scope>
    <source>
        <tissue evidence="1">Whole aphids</tissue>
    </source>
</reference>
<dbReference type="AlphaFoldDB" id="A0A6G0T6N0"/>
<organism evidence="1 2">
    <name type="scientific">Aphis glycines</name>
    <name type="common">Soybean aphid</name>
    <dbReference type="NCBI Taxonomy" id="307491"/>
    <lineage>
        <taxon>Eukaryota</taxon>
        <taxon>Metazoa</taxon>
        <taxon>Ecdysozoa</taxon>
        <taxon>Arthropoda</taxon>
        <taxon>Hexapoda</taxon>
        <taxon>Insecta</taxon>
        <taxon>Pterygota</taxon>
        <taxon>Neoptera</taxon>
        <taxon>Paraneoptera</taxon>
        <taxon>Hemiptera</taxon>
        <taxon>Sternorrhyncha</taxon>
        <taxon>Aphidomorpha</taxon>
        <taxon>Aphidoidea</taxon>
        <taxon>Aphididae</taxon>
        <taxon>Aphidini</taxon>
        <taxon>Aphis</taxon>
        <taxon>Aphis</taxon>
    </lineage>
</organism>
<gene>
    <name evidence="1" type="ORF">AGLY_013495</name>
</gene>
<proteinExistence type="predicted"/>